<dbReference type="Proteomes" id="UP000642094">
    <property type="component" value="Unassembled WGS sequence"/>
</dbReference>
<dbReference type="InterPro" id="IPR019734">
    <property type="entry name" value="TPR_rpt"/>
</dbReference>
<comment type="caution">
    <text evidence="5">The sequence shown here is derived from an EMBL/GenBank/DDBJ whole genome shotgun (WGS) entry which is preliminary data.</text>
</comment>
<dbReference type="Pfam" id="PF13181">
    <property type="entry name" value="TPR_8"/>
    <property type="match status" value="1"/>
</dbReference>
<sequence>MPIHFIKLPKIFSRATLLGLFSSAIVTLPAIAANTTITSADKRAADEYRQLGLSYRQQEKFDDAIAALQKSVSLDPDNVDGRIILGWTQHRAKQNDAAALSLWDAIYRSPTSLQAFNAIGIVYLVRGDLPQSVVLHSWAALLKPDNEIAHYNLSLAYQRLQQYDLAIAYAQTAIVLEPSNPHPLVASAIAKWSSGDQTSAKKTFREAIAVDPRYRSPEFLNFLEEAGFSPEQIQMAKQVLAST</sequence>
<evidence type="ECO:0000256" key="4">
    <source>
        <dbReference type="SAM" id="SignalP"/>
    </source>
</evidence>
<dbReference type="InterPro" id="IPR013105">
    <property type="entry name" value="TPR_2"/>
</dbReference>
<feature type="signal peptide" evidence="4">
    <location>
        <begin position="1"/>
        <end position="32"/>
    </location>
</feature>
<dbReference type="SUPFAM" id="SSF48452">
    <property type="entry name" value="TPR-like"/>
    <property type="match status" value="1"/>
</dbReference>
<accession>A0ABR7ZZ64</accession>
<reference evidence="5 6" key="1">
    <citation type="journal article" date="2020" name="ISME J.">
        <title>Comparative genomics reveals insights into cyanobacterial evolution and habitat adaptation.</title>
        <authorList>
            <person name="Chen M.Y."/>
            <person name="Teng W.K."/>
            <person name="Zhao L."/>
            <person name="Hu C.X."/>
            <person name="Zhou Y.K."/>
            <person name="Han B.P."/>
            <person name="Song L.R."/>
            <person name="Shu W.S."/>
        </authorList>
    </citation>
    <scope>NUCLEOTIDE SEQUENCE [LARGE SCALE GENOMIC DNA]</scope>
    <source>
        <strain evidence="5 6">FACHB-723</strain>
    </source>
</reference>
<dbReference type="PROSITE" id="PS50005">
    <property type="entry name" value="TPR"/>
    <property type="match status" value="2"/>
</dbReference>
<feature type="chain" id="PRO_5047130648" evidence="4">
    <location>
        <begin position="33"/>
        <end position="243"/>
    </location>
</feature>
<dbReference type="Gene3D" id="1.25.40.10">
    <property type="entry name" value="Tetratricopeptide repeat domain"/>
    <property type="match status" value="1"/>
</dbReference>
<dbReference type="InterPro" id="IPR050498">
    <property type="entry name" value="Ycf3"/>
</dbReference>
<evidence type="ECO:0000256" key="3">
    <source>
        <dbReference type="PROSITE-ProRule" id="PRU00339"/>
    </source>
</evidence>
<gene>
    <name evidence="5" type="ORF">H6F41_14230</name>
</gene>
<dbReference type="RefSeq" id="WP_190404124.1">
    <property type="nucleotide sequence ID" value="NZ_JACJQB010000034.1"/>
</dbReference>
<dbReference type="PANTHER" id="PTHR44858:SF1">
    <property type="entry name" value="UDP-N-ACETYLGLUCOSAMINE--PEPTIDE N-ACETYLGLUCOSAMINYLTRANSFERASE SPINDLY-RELATED"/>
    <property type="match status" value="1"/>
</dbReference>
<evidence type="ECO:0000313" key="5">
    <source>
        <dbReference type="EMBL" id="MBD2189296.1"/>
    </source>
</evidence>
<dbReference type="EMBL" id="JACJQB010000034">
    <property type="protein sequence ID" value="MBD2189296.1"/>
    <property type="molecule type" value="Genomic_DNA"/>
</dbReference>
<dbReference type="PANTHER" id="PTHR44858">
    <property type="entry name" value="TETRATRICOPEPTIDE REPEAT PROTEIN 6"/>
    <property type="match status" value="1"/>
</dbReference>
<dbReference type="SMART" id="SM00028">
    <property type="entry name" value="TPR"/>
    <property type="match status" value="4"/>
</dbReference>
<dbReference type="Pfam" id="PF00515">
    <property type="entry name" value="TPR_1"/>
    <property type="match status" value="1"/>
</dbReference>
<evidence type="ECO:0000313" key="6">
    <source>
        <dbReference type="Proteomes" id="UP000642094"/>
    </source>
</evidence>
<feature type="repeat" description="TPR" evidence="3">
    <location>
        <begin position="147"/>
        <end position="180"/>
    </location>
</feature>
<keyword evidence="4" id="KW-0732">Signal</keyword>
<dbReference type="Pfam" id="PF07719">
    <property type="entry name" value="TPR_2"/>
    <property type="match status" value="1"/>
</dbReference>
<organism evidence="5 6">
    <name type="scientific">Pseudanabaena mucicola FACHB-723</name>
    <dbReference type="NCBI Taxonomy" id="2692860"/>
    <lineage>
        <taxon>Bacteria</taxon>
        <taxon>Bacillati</taxon>
        <taxon>Cyanobacteriota</taxon>
        <taxon>Cyanophyceae</taxon>
        <taxon>Pseudanabaenales</taxon>
        <taxon>Pseudanabaenaceae</taxon>
        <taxon>Pseudanabaena</taxon>
    </lineage>
</organism>
<evidence type="ECO:0000256" key="2">
    <source>
        <dbReference type="ARBA" id="ARBA00022803"/>
    </source>
</evidence>
<feature type="repeat" description="TPR" evidence="3">
    <location>
        <begin position="45"/>
        <end position="78"/>
    </location>
</feature>
<keyword evidence="2 3" id="KW-0802">TPR repeat</keyword>
<dbReference type="InterPro" id="IPR011990">
    <property type="entry name" value="TPR-like_helical_dom_sf"/>
</dbReference>
<proteinExistence type="predicted"/>
<keyword evidence="1" id="KW-0677">Repeat</keyword>
<keyword evidence="6" id="KW-1185">Reference proteome</keyword>
<dbReference type="PROSITE" id="PS50293">
    <property type="entry name" value="TPR_REGION"/>
    <property type="match status" value="1"/>
</dbReference>
<name>A0ABR7ZZ64_9CYAN</name>
<evidence type="ECO:0000256" key="1">
    <source>
        <dbReference type="ARBA" id="ARBA00022737"/>
    </source>
</evidence>
<protein>
    <submittedName>
        <fullName evidence="5">Tetratricopeptide repeat protein</fullName>
    </submittedName>
</protein>